<protein>
    <submittedName>
        <fullName evidence="1">Uncharacterized protein</fullName>
    </submittedName>
</protein>
<sequence length="42" mass="4602">MLKHDATPMIGKSRLNKGGNKSVIMLVSLSLSFPMLVAQHHL</sequence>
<evidence type="ECO:0000313" key="1">
    <source>
        <dbReference type="EMBL" id="EGU47761.1"/>
    </source>
</evidence>
<dbReference type="EMBL" id="AFWF01000018">
    <property type="protein sequence ID" value="EGU47761.1"/>
    <property type="molecule type" value="Genomic_DNA"/>
</dbReference>
<dbReference type="Proteomes" id="UP000004605">
    <property type="component" value="Unassembled WGS sequence"/>
</dbReference>
<name>F9RXN2_9VIBR</name>
<dbReference type="AlphaFoldDB" id="F9RXN2"/>
<evidence type="ECO:0000313" key="2">
    <source>
        <dbReference type="Proteomes" id="UP000004605"/>
    </source>
</evidence>
<keyword evidence="2" id="KW-1185">Reference proteome</keyword>
<accession>F9RXN2</accession>
<organism evidence="1 2">
    <name type="scientific">Vibrio ichthyoenteri ATCC 700023</name>
    <dbReference type="NCBI Taxonomy" id="870968"/>
    <lineage>
        <taxon>Bacteria</taxon>
        <taxon>Pseudomonadati</taxon>
        <taxon>Pseudomonadota</taxon>
        <taxon>Gammaproteobacteria</taxon>
        <taxon>Vibrionales</taxon>
        <taxon>Vibrionaceae</taxon>
        <taxon>Vibrio</taxon>
    </lineage>
</organism>
<proteinExistence type="predicted"/>
<reference evidence="1 2" key="1">
    <citation type="journal article" date="2012" name="Int. J. Syst. Evol. Microbiol.">
        <title>Vibrio caribbeanicus sp. nov., isolated from the marine sponge Scleritoderma cyanea.</title>
        <authorList>
            <person name="Hoffmann M."/>
            <person name="Monday S.R."/>
            <person name="Allard M.W."/>
            <person name="Strain E.A."/>
            <person name="Whittaker P."/>
            <person name="Naum M."/>
            <person name="McCarthy P.J."/>
            <person name="Lopez J.V."/>
            <person name="Fischer M."/>
            <person name="Brown E.W."/>
        </authorList>
    </citation>
    <scope>NUCLEOTIDE SEQUENCE [LARGE SCALE GENOMIC DNA]</scope>
    <source>
        <strain evidence="1 2">ATCC 700023</strain>
    </source>
</reference>
<comment type="caution">
    <text evidence="1">The sequence shown here is derived from an EMBL/GenBank/DDBJ whole genome shotgun (WGS) entry which is preliminary data.</text>
</comment>
<gene>
    <name evidence="1" type="ORF">VII00023_20247</name>
</gene>